<dbReference type="Proteomes" id="UP001054889">
    <property type="component" value="Unassembled WGS sequence"/>
</dbReference>
<reference evidence="2" key="1">
    <citation type="journal article" date="2018" name="DNA Res.">
        <title>Multiple hybrid de novo genome assembly of finger millet, an orphan allotetraploid crop.</title>
        <authorList>
            <person name="Hatakeyama M."/>
            <person name="Aluri S."/>
            <person name="Balachadran M.T."/>
            <person name="Sivarajan S.R."/>
            <person name="Patrignani A."/>
            <person name="Gruter S."/>
            <person name="Poveda L."/>
            <person name="Shimizu-Inatsugi R."/>
            <person name="Baeten J."/>
            <person name="Francoijs K.J."/>
            <person name="Nataraja K.N."/>
            <person name="Reddy Y.A.N."/>
            <person name="Phadnis S."/>
            <person name="Ravikumar R.L."/>
            <person name="Schlapbach R."/>
            <person name="Sreeman S.M."/>
            <person name="Shimizu K.K."/>
        </authorList>
    </citation>
    <scope>NUCLEOTIDE SEQUENCE</scope>
</reference>
<dbReference type="InterPro" id="IPR027417">
    <property type="entry name" value="P-loop_NTPase"/>
</dbReference>
<evidence type="ECO:0000259" key="1">
    <source>
        <dbReference type="PROSITE" id="PS50893"/>
    </source>
</evidence>
<accession>A0AAV5CMK7</accession>
<proteinExistence type="predicted"/>
<dbReference type="GO" id="GO:0005524">
    <property type="term" value="F:ATP binding"/>
    <property type="evidence" value="ECO:0007669"/>
    <property type="project" value="InterPro"/>
</dbReference>
<name>A0AAV5CMK7_ELECO</name>
<dbReference type="InterPro" id="IPR003439">
    <property type="entry name" value="ABC_transporter-like_ATP-bd"/>
</dbReference>
<feature type="domain" description="ABC transporter" evidence="1">
    <location>
        <begin position="174"/>
        <end position="455"/>
    </location>
</feature>
<evidence type="ECO:0000313" key="2">
    <source>
        <dbReference type="EMBL" id="GJM99716.1"/>
    </source>
</evidence>
<organism evidence="2 3">
    <name type="scientific">Eleusine coracana subsp. coracana</name>
    <dbReference type="NCBI Taxonomy" id="191504"/>
    <lineage>
        <taxon>Eukaryota</taxon>
        <taxon>Viridiplantae</taxon>
        <taxon>Streptophyta</taxon>
        <taxon>Embryophyta</taxon>
        <taxon>Tracheophyta</taxon>
        <taxon>Spermatophyta</taxon>
        <taxon>Magnoliopsida</taxon>
        <taxon>Liliopsida</taxon>
        <taxon>Poales</taxon>
        <taxon>Poaceae</taxon>
        <taxon>PACMAD clade</taxon>
        <taxon>Chloridoideae</taxon>
        <taxon>Cynodonteae</taxon>
        <taxon>Eleusininae</taxon>
        <taxon>Eleusine</taxon>
    </lineage>
</organism>
<dbReference type="PROSITE" id="PS50893">
    <property type="entry name" value="ABC_TRANSPORTER_2"/>
    <property type="match status" value="1"/>
</dbReference>
<dbReference type="Pfam" id="PF00005">
    <property type="entry name" value="ABC_tran"/>
    <property type="match status" value="1"/>
</dbReference>
<dbReference type="EMBL" id="BQKI01000008">
    <property type="protein sequence ID" value="GJM99716.1"/>
    <property type="molecule type" value="Genomic_DNA"/>
</dbReference>
<sequence length="468" mass="52930">MQHSCRLCCNGVSFLTACDTTSMGCRNMGIKLLFQSVRSINVMVASSSSYISPAASTTAKSSLKGWNDWLGHEVPHKVDIVFDDITVEAEVRVGQRMPPTLLNAVINGAKQFHGKVTYNGESCTSTPHYLCAYVSQYDLHHAEMTVRETIGFASNMLGANNEFGEMLVGRARCFFMDDVSTGLDSSTTFEIMTILRQMAHLMDHTMVISLLQPAPETYELFDHVFSAAIGSIHDASNVNESLSLPRLHWQNTDDLQPWLSWGSWASPFTYSLNAVALNEFLDNRWATVFYYDSIMKMLKNHWRSYPEVYESLQFSAYLRLPSDCHPHQRDMFIEEVMELVELTNLRDAIVGTRGVTGLSAEQRKRLTVAVELVASPSIIFMDEPTSGLDARAAAIVMRTVRKTVNTGRTVVCTIHQPSIEIFESFDEVCTLSMYRFHQPEKKIYKKSHYFLRSFIVQNTYYSSLRVIS</sequence>
<comment type="caution">
    <text evidence="2">The sequence shown here is derived from an EMBL/GenBank/DDBJ whole genome shotgun (WGS) entry which is preliminary data.</text>
</comment>
<dbReference type="AlphaFoldDB" id="A0AAV5CMK7"/>
<evidence type="ECO:0000313" key="3">
    <source>
        <dbReference type="Proteomes" id="UP001054889"/>
    </source>
</evidence>
<gene>
    <name evidence="2" type="primary">ga16843</name>
    <name evidence="2" type="ORF">PR202_ga16843</name>
</gene>
<dbReference type="PANTHER" id="PTHR48040:SF60">
    <property type="entry name" value="ABC TRANSPORTER DOMAIN-CONTAINING PROTEIN"/>
    <property type="match status" value="1"/>
</dbReference>
<dbReference type="PROSITE" id="PS51257">
    <property type="entry name" value="PROKAR_LIPOPROTEIN"/>
    <property type="match status" value="1"/>
</dbReference>
<dbReference type="PANTHER" id="PTHR48040">
    <property type="entry name" value="PLEIOTROPIC DRUG RESISTANCE PROTEIN 1-LIKE ISOFORM X1"/>
    <property type="match status" value="1"/>
</dbReference>
<dbReference type="GO" id="GO:0016887">
    <property type="term" value="F:ATP hydrolysis activity"/>
    <property type="evidence" value="ECO:0007669"/>
    <property type="project" value="InterPro"/>
</dbReference>
<reference evidence="2" key="2">
    <citation type="submission" date="2021-12" db="EMBL/GenBank/DDBJ databases">
        <title>Resequencing data analysis of finger millet.</title>
        <authorList>
            <person name="Hatakeyama M."/>
            <person name="Aluri S."/>
            <person name="Balachadran M.T."/>
            <person name="Sivarajan S.R."/>
            <person name="Poveda L."/>
            <person name="Shimizu-Inatsugi R."/>
            <person name="Schlapbach R."/>
            <person name="Sreeman S.M."/>
            <person name="Shimizu K.K."/>
        </authorList>
    </citation>
    <scope>NUCLEOTIDE SEQUENCE</scope>
</reference>
<keyword evidence="3" id="KW-1185">Reference proteome</keyword>
<dbReference type="SUPFAM" id="SSF52540">
    <property type="entry name" value="P-loop containing nucleoside triphosphate hydrolases"/>
    <property type="match status" value="2"/>
</dbReference>
<dbReference type="Gene3D" id="3.40.50.300">
    <property type="entry name" value="P-loop containing nucleotide triphosphate hydrolases"/>
    <property type="match status" value="2"/>
</dbReference>
<protein>
    <recommendedName>
        <fullName evidence="1">ABC transporter domain-containing protein</fullName>
    </recommendedName>
</protein>